<keyword evidence="1" id="KW-1133">Transmembrane helix</keyword>
<evidence type="ECO:0000313" key="3">
    <source>
        <dbReference type="Proteomes" id="UP001367676"/>
    </source>
</evidence>
<organism evidence="2 3">
    <name type="scientific">Parthenolecanium corni</name>
    <dbReference type="NCBI Taxonomy" id="536013"/>
    <lineage>
        <taxon>Eukaryota</taxon>
        <taxon>Metazoa</taxon>
        <taxon>Ecdysozoa</taxon>
        <taxon>Arthropoda</taxon>
        <taxon>Hexapoda</taxon>
        <taxon>Insecta</taxon>
        <taxon>Pterygota</taxon>
        <taxon>Neoptera</taxon>
        <taxon>Paraneoptera</taxon>
        <taxon>Hemiptera</taxon>
        <taxon>Sternorrhyncha</taxon>
        <taxon>Coccoidea</taxon>
        <taxon>Coccidae</taxon>
        <taxon>Parthenolecanium</taxon>
    </lineage>
</organism>
<comment type="caution">
    <text evidence="2">The sequence shown here is derived from an EMBL/GenBank/DDBJ whole genome shotgun (WGS) entry which is preliminary data.</text>
</comment>
<accession>A0AAN9TWM8</accession>
<evidence type="ECO:0000256" key="1">
    <source>
        <dbReference type="SAM" id="Phobius"/>
    </source>
</evidence>
<protein>
    <submittedName>
        <fullName evidence="2">Uncharacterized protein</fullName>
    </submittedName>
</protein>
<dbReference type="AlphaFoldDB" id="A0AAN9TWM8"/>
<reference evidence="2 3" key="1">
    <citation type="submission" date="2024-03" db="EMBL/GenBank/DDBJ databases">
        <title>Adaptation during the transition from Ophiocordyceps entomopathogen to insect associate is accompanied by gene loss and intensified selection.</title>
        <authorList>
            <person name="Ward C.M."/>
            <person name="Onetto C.A."/>
            <person name="Borneman A.R."/>
        </authorList>
    </citation>
    <scope>NUCLEOTIDE SEQUENCE [LARGE SCALE GENOMIC DNA]</scope>
    <source>
        <strain evidence="2">AWRI1</strain>
        <tissue evidence="2">Single Adult Female</tissue>
    </source>
</reference>
<evidence type="ECO:0000313" key="2">
    <source>
        <dbReference type="EMBL" id="KAK7595284.1"/>
    </source>
</evidence>
<feature type="transmembrane region" description="Helical" evidence="1">
    <location>
        <begin position="20"/>
        <end position="40"/>
    </location>
</feature>
<proteinExistence type="predicted"/>
<keyword evidence="1" id="KW-0472">Membrane</keyword>
<sequence>MLVYSLLKPYYLCRAGAAAVPYLITPAIAIASSLAFYVLCEESRKLDHFSTSRPFAQLSYSDGYCSTTRLPVYPSTRLPVYPYVYNHRYSPFEHDATPRRAAPMETHSAQEFAGNRNGLLPFAPYELEIGAQNCWRRLPPKSKRLRVAVEMSKCRNFQLSFPVEHYIRPNTSVSHYI</sequence>
<keyword evidence="1" id="KW-0812">Transmembrane</keyword>
<dbReference type="Proteomes" id="UP001367676">
    <property type="component" value="Unassembled WGS sequence"/>
</dbReference>
<gene>
    <name evidence="2" type="ORF">V9T40_013109</name>
</gene>
<keyword evidence="3" id="KW-1185">Reference proteome</keyword>
<dbReference type="EMBL" id="JBBCAQ010000018">
    <property type="protein sequence ID" value="KAK7595284.1"/>
    <property type="molecule type" value="Genomic_DNA"/>
</dbReference>
<name>A0AAN9TWM8_9HEMI</name>